<keyword evidence="1" id="KW-0732">Signal</keyword>
<protein>
    <submittedName>
        <fullName evidence="2">USP domain-containing protein</fullName>
    </submittedName>
</protein>
<proteinExistence type="predicted"/>
<comment type="caution">
    <text evidence="2">The sequence shown here is derived from an EMBL/GenBank/DDBJ whole genome shotgun (WGS) entry which is preliminary data.</text>
</comment>
<organism evidence="2 3">
    <name type="scientific">Mycena sanguinolenta</name>
    <dbReference type="NCBI Taxonomy" id="230812"/>
    <lineage>
        <taxon>Eukaryota</taxon>
        <taxon>Fungi</taxon>
        <taxon>Dikarya</taxon>
        <taxon>Basidiomycota</taxon>
        <taxon>Agaricomycotina</taxon>
        <taxon>Agaricomycetes</taxon>
        <taxon>Agaricomycetidae</taxon>
        <taxon>Agaricales</taxon>
        <taxon>Marasmiineae</taxon>
        <taxon>Mycenaceae</taxon>
        <taxon>Mycena</taxon>
    </lineage>
</organism>
<accession>A0A8H6ZFL9</accession>
<gene>
    <name evidence="2" type="ORF">MSAN_00234700</name>
</gene>
<reference evidence="2" key="1">
    <citation type="submission" date="2020-05" db="EMBL/GenBank/DDBJ databases">
        <title>Mycena genomes resolve the evolution of fungal bioluminescence.</title>
        <authorList>
            <person name="Tsai I.J."/>
        </authorList>
    </citation>
    <scope>NUCLEOTIDE SEQUENCE</scope>
    <source>
        <strain evidence="2">160909Yilan</strain>
    </source>
</reference>
<dbReference type="Proteomes" id="UP000623467">
    <property type="component" value="Unassembled WGS sequence"/>
</dbReference>
<evidence type="ECO:0000313" key="3">
    <source>
        <dbReference type="Proteomes" id="UP000623467"/>
    </source>
</evidence>
<sequence>MLAPTLLLIPFLCGTQAAANNWEVACKGECSYDLPDSAVSGTLKIFGASSAVSDITPAGGWTILDCDTDSLAQSVRLACQTSACEHLFEGQGAIDTVVRLPETCGASPFARVAGIQVDPDQTLPSDVAATITTIGNLTSMVFLLSIDTDFAAADSTKTGPISFSLEGYNFPTTTDAGNSTTRRGLKVRDNITAFNDTNSVSLPVLSIDQTFPLFSASVDCTDFSASVSASFETKIDATVSIGLIAAGTVIPPEISEFAVFGGLDASVLATLGLTASATGSISTGKISLYTYSLAGINFPGIFTLGPAFTIYGEIDADLSAVVDLSVDLAYTLNTTAYLPSSAAPSNSGSTPADSTLVVSAVPTATLNATVTPILTPELSLGLTALGIIDATVALDIPGSLSVALNVDGNGSATGTVGTGSSGSGSASGSIDACIDIGAAVGVNLEASGSLSLLGLSATETYPLYTNSWDLYNKCASANGSTRRAAERRTTGISCPTSSSVTSLEQIIDEIISAF</sequence>
<dbReference type="AlphaFoldDB" id="A0A8H6ZFL9"/>
<feature type="chain" id="PRO_5035003144" evidence="1">
    <location>
        <begin position="20"/>
        <end position="514"/>
    </location>
</feature>
<feature type="signal peptide" evidence="1">
    <location>
        <begin position="1"/>
        <end position="19"/>
    </location>
</feature>
<name>A0A8H6ZFL9_9AGAR</name>
<keyword evidence="3" id="KW-1185">Reference proteome</keyword>
<evidence type="ECO:0000256" key="1">
    <source>
        <dbReference type="SAM" id="SignalP"/>
    </source>
</evidence>
<dbReference type="EMBL" id="JACAZH010000001">
    <property type="protein sequence ID" value="KAF7378105.1"/>
    <property type="molecule type" value="Genomic_DNA"/>
</dbReference>
<evidence type="ECO:0000313" key="2">
    <source>
        <dbReference type="EMBL" id="KAF7378105.1"/>
    </source>
</evidence>
<dbReference type="OrthoDB" id="73875at2759"/>